<evidence type="ECO:0000313" key="6">
    <source>
        <dbReference type="Proteomes" id="UP001597151"/>
    </source>
</evidence>
<name>A0ABW3TGE0_9RHOB</name>
<feature type="chain" id="PRO_5047187111" evidence="4">
    <location>
        <begin position="29"/>
        <end position="327"/>
    </location>
</feature>
<dbReference type="Pfam" id="PF03480">
    <property type="entry name" value="DctP"/>
    <property type="match status" value="1"/>
</dbReference>
<evidence type="ECO:0000256" key="3">
    <source>
        <dbReference type="ARBA" id="ARBA00022764"/>
    </source>
</evidence>
<gene>
    <name evidence="5" type="ORF">ACFQ3C_16385</name>
</gene>
<evidence type="ECO:0000256" key="1">
    <source>
        <dbReference type="ARBA" id="ARBA00004418"/>
    </source>
</evidence>
<keyword evidence="3" id="KW-0574">Periplasm</keyword>
<feature type="signal peptide" evidence="4">
    <location>
        <begin position="1"/>
        <end position="28"/>
    </location>
</feature>
<dbReference type="InterPro" id="IPR038404">
    <property type="entry name" value="TRAP_DctP_sf"/>
</dbReference>
<sequence>MTTFTKFKTLAAVSAAVLTLGHSAPAFAQTAWDMATPYPDAEFHTRNIAQFAQDITDATSGGLNITVHSGSSLFKHPEIKRAVQNQFVPIGEVLMANLFNDDPIFGADNIPFIASNYADAKTLWDAQRPLVEAKLAEDGIRLLYAVPWPGQGFYTNKELTAGADLQGMRFRTYNATTARMAELLGAAPTTIEAVEIPQAFSTGIVDAMVTSGATGARTKAWDFTTHFYDLQAWLPKNMIIVNEAAFSGLPEDQQKAILDAAAAAETRGWMMSEEVSTESVKELAANMTVHQPSQALSADLAVVGNTMATEWAASVGDAGKMILDALK</sequence>
<dbReference type="NCBIfam" id="NF037995">
    <property type="entry name" value="TRAP_S1"/>
    <property type="match status" value="1"/>
</dbReference>
<comment type="caution">
    <text evidence="5">The sequence shown here is derived from an EMBL/GenBank/DDBJ whole genome shotgun (WGS) entry which is preliminary data.</text>
</comment>
<evidence type="ECO:0000313" key="5">
    <source>
        <dbReference type="EMBL" id="MFD1196249.1"/>
    </source>
</evidence>
<dbReference type="InterPro" id="IPR018389">
    <property type="entry name" value="DctP_fam"/>
</dbReference>
<dbReference type="PANTHER" id="PTHR33376:SF4">
    <property type="entry name" value="SIALIC ACID-BINDING PERIPLASMIC PROTEIN SIAP"/>
    <property type="match status" value="1"/>
</dbReference>
<dbReference type="PANTHER" id="PTHR33376">
    <property type="match status" value="1"/>
</dbReference>
<proteinExistence type="predicted"/>
<comment type="subcellular location">
    <subcellularLocation>
        <location evidence="1">Periplasm</location>
    </subcellularLocation>
</comment>
<keyword evidence="2 4" id="KW-0732">Signal</keyword>
<dbReference type="Proteomes" id="UP001597151">
    <property type="component" value="Unassembled WGS sequence"/>
</dbReference>
<dbReference type="EMBL" id="JBHTKR010000006">
    <property type="protein sequence ID" value="MFD1196249.1"/>
    <property type="molecule type" value="Genomic_DNA"/>
</dbReference>
<keyword evidence="6" id="KW-1185">Reference proteome</keyword>
<evidence type="ECO:0000256" key="2">
    <source>
        <dbReference type="ARBA" id="ARBA00022729"/>
    </source>
</evidence>
<evidence type="ECO:0000256" key="4">
    <source>
        <dbReference type="SAM" id="SignalP"/>
    </source>
</evidence>
<dbReference type="RefSeq" id="WP_380794015.1">
    <property type="nucleotide sequence ID" value="NZ_JBHTKR010000006.1"/>
</dbReference>
<accession>A0ABW3TGE0</accession>
<protein>
    <submittedName>
        <fullName evidence="5">TRAP transporter substrate-binding protein</fullName>
    </submittedName>
</protein>
<organism evidence="5 6">
    <name type="scientific">Seohaeicola saemankumensis</name>
    <dbReference type="NCBI Taxonomy" id="481181"/>
    <lineage>
        <taxon>Bacteria</taxon>
        <taxon>Pseudomonadati</taxon>
        <taxon>Pseudomonadota</taxon>
        <taxon>Alphaproteobacteria</taxon>
        <taxon>Rhodobacterales</taxon>
        <taxon>Roseobacteraceae</taxon>
        <taxon>Seohaeicola</taxon>
    </lineage>
</organism>
<dbReference type="Gene3D" id="3.40.190.170">
    <property type="entry name" value="Bacterial extracellular solute-binding protein, family 7"/>
    <property type="match status" value="1"/>
</dbReference>
<dbReference type="CDD" id="cd13602">
    <property type="entry name" value="PBP2_TRAP_BpDctp6_7"/>
    <property type="match status" value="1"/>
</dbReference>
<reference evidence="6" key="1">
    <citation type="journal article" date="2019" name="Int. J. Syst. Evol. Microbiol.">
        <title>The Global Catalogue of Microorganisms (GCM) 10K type strain sequencing project: providing services to taxonomists for standard genome sequencing and annotation.</title>
        <authorList>
            <consortium name="The Broad Institute Genomics Platform"/>
            <consortium name="The Broad Institute Genome Sequencing Center for Infectious Disease"/>
            <person name="Wu L."/>
            <person name="Ma J."/>
        </authorList>
    </citation>
    <scope>NUCLEOTIDE SEQUENCE [LARGE SCALE GENOMIC DNA]</scope>
    <source>
        <strain evidence="6">CCUG 55328</strain>
    </source>
</reference>